<protein>
    <recommendedName>
        <fullName evidence="5">Hook-length control protein FliK</fullName>
    </recommendedName>
</protein>
<dbReference type="OrthoDB" id="2351076at2"/>
<evidence type="ECO:0000313" key="1">
    <source>
        <dbReference type="EMBL" id="GEM00755.1"/>
    </source>
</evidence>
<dbReference type="STRING" id="306540.SAMN05421839_102136"/>
<evidence type="ECO:0000313" key="2">
    <source>
        <dbReference type="EMBL" id="SFO98389.1"/>
    </source>
</evidence>
<dbReference type="RefSeq" id="WP_089829774.1">
    <property type="nucleotide sequence ID" value="NZ_BJWI01000002.1"/>
</dbReference>
<reference evidence="1 4" key="2">
    <citation type="submission" date="2019-07" db="EMBL/GenBank/DDBJ databases">
        <title>Whole genome shotgun sequence of Halolactibacillus halophilus NBRC 100868.</title>
        <authorList>
            <person name="Hosoyama A."/>
            <person name="Uohara A."/>
            <person name="Ohji S."/>
            <person name="Ichikawa N."/>
        </authorList>
    </citation>
    <scope>NUCLEOTIDE SEQUENCE [LARGE SCALE GENOMIC DNA]</scope>
    <source>
        <strain evidence="1 4">NBRC 100868</strain>
    </source>
</reference>
<accession>A0A1I5LLX5</accession>
<dbReference type="EMBL" id="FOXC01000002">
    <property type="protein sequence ID" value="SFO98389.1"/>
    <property type="molecule type" value="Genomic_DNA"/>
</dbReference>
<dbReference type="Proteomes" id="UP000242243">
    <property type="component" value="Unassembled WGS sequence"/>
</dbReference>
<keyword evidence="4" id="KW-1185">Reference proteome</keyword>
<dbReference type="Proteomes" id="UP000321547">
    <property type="component" value="Unassembled WGS sequence"/>
</dbReference>
<sequence>MQVQSQYKSQALKHQQAQTKLALSKGQIVKGTIEQLHPDQMATIKMGNQSVAAKLEVPVEKGQSYVFEVTSSGEIPELKMIEQQVVKQEASLGALLKNMGVPVTKEAEQLLRQLLSENIPVKPSQFKAALAIYKAHPEPEIKNVLMSMVKHQIPLSSETVTSFARGLADSTSLLVDQLMQTLNELVPSDKLTQLMQQLSMVKTPVASPDSAIFALTDTQMEQIMALFNQKGIQLTQGADVPNALKQLLESQLGVNEQTAQQLKQWVALERLPLNQQERLMFLKQNQAQINTVFPDIDGADLGARQSISKEIIQAVVKASSEQVALIQKSPSEQMVGMEKLHTFLKEHPSLLEKVTRQLPVNQQQGLQQFMDRPTAGTAGNIKAFLTQLFDQQLTQTDFKALTPLVKETNLLQTLPVEQQFLVGVKDFLLQSGLTYEQQLLDSTDISVTLKQLLLDVQQSSEVKLPAIDQLIQSLTDQQLSIVRQDEHFIHYGVALPITTGEDQEVYLEMYGQKETSGELNPDYCHVAFYLTLGSLGETIVDMAVQNRTIQVTVINNQEVANLLEPLKPSLKDGLARLDYHLTSLHHRPFKDKEPVVNHHDVYKKAATDQKRWDMRA</sequence>
<dbReference type="EMBL" id="BJWI01000002">
    <property type="protein sequence ID" value="GEM00755.1"/>
    <property type="molecule type" value="Genomic_DNA"/>
</dbReference>
<reference evidence="2 3" key="1">
    <citation type="submission" date="2016-10" db="EMBL/GenBank/DDBJ databases">
        <authorList>
            <person name="de Groot N.N."/>
        </authorList>
    </citation>
    <scope>NUCLEOTIDE SEQUENCE [LARGE SCALE GENOMIC DNA]</scope>
    <source>
        <strain evidence="2 3">DSM 17073</strain>
    </source>
</reference>
<evidence type="ECO:0008006" key="5">
    <source>
        <dbReference type="Google" id="ProtNLM"/>
    </source>
</evidence>
<organism evidence="2 3">
    <name type="scientific">Halolactibacillus halophilus</name>
    <dbReference type="NCBI Taxonomy" id="306540"/>
    <lineage>
        <taxon>Bacteria</taxon>
        <taxon>Bacillati</taxon>
        <taxon>Bacillota</taxon>
        <taxon>Bacilli</taxon>
        <taxon>Bacillales</taxon>
        <taxon>Bacillaceae</taxon>
        <taxon>Halolactibacillus</taxon>
    </lineage>
</organism>
<proteinExistence type="predicted"/>
<evidence type="ECO:0000313" key="4">
    <source>
        <dbReference type="Proteomes" id="UP000321547"/>
    </source>
</evidence>
<dbReference type="AlphaFoldDB" id="A0A1I5LLX5"/>
<gene>
    <name evidence="1" type="ORF">HHA03_02870</name>
    <name evidence="2" type="ORF">SAMN05421839_102136</name>
</gene>
<evidence type="ECO:0000313" key="3">
    <source>
        <dbReference type="Proteomes" id="UP000242243"/>
    </source>
</evidence>
<name>A0A1I5LLX5_9BACI</name>